<feature type="compositionally biased region" description="Basic and acidic residues" evidence="1">
    <location>
        <begin position="43"/>
        <end position="55"/>
    </location>
</feature>
<comment type="caution">
    <text evidence="3">The sequence shown here is derived from an EMBL/GenBank/DDBJ whole genome shotgun (WGS) entry which is preliminary data.</text>
</comment>
<feature type="region of interest" description="Disordered" evidence="1">
    <location>
        <begin position="30"/>
        <end position="55"/>
    </location>
</feature>
<reference evidence="3" key="1">
    <citation type="submission" date="2023-07" db="EMBL/GenBank/DDBJ databases">
        <title>Genomic Encyclopedia of Type Strains, Phase IV (KMG-IV): sequencing the most valuable type-strain genomes for metagenomic binning, comparative biology and taxonomic classification.</title>
        <authorList>
            <person name="Goeker M."/>
        </authorList>
    </citation>
    <scope>NUCLEOTIDE SEQUENCE</scope>
    <source>
        <strain evidence="3">DSM 26174</strain>
    </source>
</reference>
<feature type="signal peptide" evidence="2">
    <location>
        <begin position="1"/>
        <end position="29"/>
    </location>
</feature>
<protein>
    <recommendedName>
        <fullName evidence="5">DUF4374 domain-containing protein</fullName>
    </recommendedName>
</protein>
<feature type="chain" id="PRO_5041930868" description="DUF4374 domain-containing protein" evidence="2">
    <location>
        <begin position="30"/>
        <end position="414"/>
    </location>
</feature>
<dbReference type="EMBL" id="JAVDQD010000016">
    <property type="protein sequence ID" value="MDR6242027.1"/>
    <property type="molecule type" value="Genomic_DNA"/>
</dbReference>
<evidence type="ECO:0008006" key="5">
    <source>
        <dbReference type="Google" id="ProtNLM"/>
    </source>
</evidence>
<evidence type="ECO:0000256" key="1">
    <source>
        <dbReference type="SAM" id="MobiDB-lite"/>
    </source>
</evidence>
<sequence>MKQKNMLLGMKWKVWLVNLLILSSISACDKDKDEVSPDPDPEPIVKKDDDHDDDHDHEHEIEYVMTTVGGAWPDQTTYIQTVGHLENGSIDNSEATELASSGQLWSNGDYFYVSRFGAPATLYKYTIDDHGVMEEAGEIIIPGANTFSSVEFISDTEAYASVGGGLARVIKFDPSTARVTGEIDLSPVLRDGVENYFFLGMKARDKKLFMGIDYQVSYQSKWDSAYVAVIDLETASVEKVISDGRTAMIFGAGGAINSFELLENGDIYVMGDGTANAHSGILKIKQGETEFDKDYFFDLQEATGNPCKGFRIIGEEAFAMAANDPNDLWEFSGPNFNYYHVDLTDKSAHAIEGLPTSYGSNTSVMIQSEDQKSVLFAISTNDEDGIYSYDLATEEVAKIITLDGKLTGLEKIAE</sequence>
<keyword evidence="4" id="KW-1185">Reference proteome</keyword>
<proteinExistence type="predicted"/>
<dbReference type="PROSITE" id="PS51257">
    <property type="entry name" value="PROKAR_LIPOPROTEIN"/>
    <property type="match status" value="1"/>
</dbReference>
<dbReference type="SUPFAM" id="SSF63829">
    <property type="entry name" value="Calcium-dependent phosphotriesterase"/>
    <property type="match status" value="1"/>
</dbReference>
<gene>
    <name evidence="3" type="ORF">HNQ88_005114</name>
</gene>
<dbReference type="RefSeq" id="WP_309943336.1">
    <property type="nucleotide sequence ID" value="NZ_AP025307.1"/>
</dbReference>
<dbReference type="AlphaFoldDB" id="A0AAE3XRX2"/>
<evidence type="ECO:0000313" key="4">
    <source>
        <dbReference type="Proteomes" id="UP001185092"/>
    </source>
</evidence>
<dbReference type="Proteomes" id="UP001185092">
    <property type="component" value="Unassembled WGS sequence"/>
</dbReference>
<evidence type="ECO:0000313" key="3">
    <source>
        <dbReference type="EMBL" id="MDR6242027.1"/>
    </source>
</evidence>
<name>A0AAE3XRX2_9BACT</name>
<accession>A0AAE3XRX2</accession>
<keyword evidence="2" id="KW-0732">Signal</keyword>
<organism evidence="3 4">
    <name type="scientific">Aureibacter tunicatorum</name>
    <dbReference type="NCBI Taxonomy" id="866807"/>
    <lineage>
        <taxon>Bacteria</taxon>
        <taxon>Pseudomonadati</taxon>
        <taxon>Bacteroidota</taxon>
        <taxon>Cytophagia</taxon>
        <taxon>Cytophagales</taxon>
        <taxon>Persicobacteraceae</taxon>
        <taxon>Aureibacter</taxon>
    </lineage>
</organism>
<evidence type="ECO:0000256" key="2">
    <source>
        <dbReference type="SAM" id="SignalP"/>
    </source>
</evidence>